<organism evidence="3 4">
    <name type="scientific">Microbacterium hominis</name>
    <dbReference type="NCBI Taxonomy" id="162426"/>
    <lineage>
        <taxon>Bacteria</taxon>
        <taxon>Bacillati</taxon>
        <taxon>Actinomycetota</taxon>
        <taxon>Actinomycetes</taxon>
        <taxon>Micrococcales</taxon>
        <taxon>Microbacteriaceae</taxon>
        <taxon>Microbacterium</taxon>
    </lineage>
</organism>
<evidence type="ECO:0000259" key="2">
    <source>
        <dbReference type="SMART" id="SM00507"/>
    </source>
</evidence>
<dbReference type="GO" id="GO:0004519">
    <property type="term" value="F:endonuclease activity"/>
    <property type="evidence" value="ECO:0007669"/>
    <property type="project" value="UniProtKB-KW"/>
</dbReference>
<dbReference type="InterPro" id="IPR003870">
    <property type="entry name" value="DUF222"/>
</dbReference>
<dbReference type="Gene3D" id="1.10.30.50">
    <property type="match status" value="1"/>
</dbReference>
<keyword evidence="3" id="KW-0540">Nuclease</keyword>
<dbReference type="Proteomes" id="UP000233276">
    <property type="component" value="Chromosome"/>
</dbReference>
<name>A0A2K9DYY8_9MICO</name>
<keyword evidence="3" id="KW-0378">Hydrolase</keyword>
<feature type="domain" description="HNH nuclease" evidence="2">
    <location>
        <begin position="401"/>
        <end position="453"/>
    </location>
</feature>
<dbReference type="Pfam" id="PF02720">
    <property type="entry name" value="DUF222"/>
    <property type="match status" value="1"/>
</dbReference>
<dbReference type="AlphaFoldDB" id="A0A2K9DYY8"/>
<reference evidence="3 4" key="1">
    <citation type="submission" date="2017-12" db="EMBL/GenBank/DDBJ databases">
        <title>Isolation and characterization of estrogens degradatiion strain Microbacterium hominis SJTG1.</title>
        <authorList>
            <person name="Xiong W."/>
            <person name="Yin C."/>
            <person name="Zheng D."/>
            <person name="Liang R."/>
        </authorList>
    </citation>
    <scope>NUCLEOTIDE SEQUENCE [LARGE SCALE GENOMIC DNA]</scope>
    <source>
        <strain evidence="3 4">SJTG1</strain>
    </source>
</reference>
<dbReference type="SMART" id="SM00507">
    <property type="entry name" value="HNHc"/>
    <property type="match status" value="1"/>
</dbReference>
<evidence type="ECO:0000313" key="4">
    <source>
        <dbReference type="Proteomes" id="UP000233276"/>
    </source>
</evidence>
<accession>A0A2K9DYY8</accession>
<evidence type="ECO:0000256" key="1">
    <source>
        <dbReference type="SAM" id="MobiDB-lite"/>
    </source>
</evidence>
<dbReference type="EMBL" id="CP025299">
    <property type="protein sequence ID" value="AUG31094.1"/>
    <property type="molecule type" value="Genomic_DNA"/>
</dbReference>
<dbReference type="CDD" id="cd00085">
    <property type="entry name" value="HNHc"/>
    <property type="match status" value="1"/>
</dbReference>
<keyword evidence="3" id="KW-0255">Endonuclease</keyword>
<proteinExistence type="predicted"/>
<feature type="region of interest" description="Disordered" evidence="1">
    <location>
        <begin position="475"/>
        <end position="500"/>
    </location>
</feature>
<evidence type="ECO:0000313" key="3">
    <source>
        <dbReference type="EMBL" id="AUG31094.1"/>
    </source>
</evidence>
<sequence>MMHAQTRTREGDAIWPGLDAVVTGVVDARRRAAAAQAAEARFLADAVGLVAERTALLRQEAQQRGGSVRSSDADLPLREVALELAMALRVSDRGVQRRMSEAYLLTTLFPRTFEVWAGGEIDAAHAWAISRTGTMLTAEEDRSRYETLALEAARSESPARMSAAAKAIAATIDPAAFTEAAQRAYDERSVRLFPLEDGMARLIADLPAPLAHAIHDTLTARGRAILDQPDEDIDGAADATDADAFGGIDTDVNTRVARGTSGGPCGETLITGPARATDVTCTTTPTPTATTTTTTTAVKDSRTLAQVRADILTDLLLTATASTRATGAGIETVTAQIQVTIPALTLAGDPDGGPALLTGYGPIDPGLARRLAALAPGWDRVFTDPTTGIPVAVDRYRPSAELRRFLAARDERCRTPGCTRPAHRCDRDHTTAAAEGGPTAPDNLAHLCRRHHTVKHHTAWQVRHLGHGTLQWTSPTGRHYEDHPPSRVRFVPHTEDPPPF</sequence>
<gene>
    <name evidence="3" type="ORF">CXR34_04900</name>
</gene>
<dbReference type="KEGG" id="mhos:CXR34_04900"/>
<protein>
    <submittedName>
        <fullName evidence="3">HNH endonuclease</fullName>
    </submittedName>
</protein>
<dbReference type="InterPro" id="IPR003615">
    <property type="entry name" value="HNH_nuc"/>
</dbReference>